<evidence type="ECO:0000313" key="1">
    <source>
        <dbReference type="EMBL" id="MCI80497.1"/>
    </source>
</evidence>
<proteinExistence type="predicted"/>
<comment type="caution">
    <text evidence="1">The sequence shown here is derived from an EMBL/GenBank/DDBJ whole genome shotgun (WGS) entry which is preliminary data.</text>
</comment>
<dbReference type="Proteomes" id="UP000265520">
    <property type="component" value="Unassembled WGS sequence"/>
</dbReference>
<sequence>MVAGILSSTGSDDLSSDLVVCSYYDDHVVAGTLSSMESDNLSSYLVICCYYDDH</sequence>
<accession>A0A392UXB5</accession>
<organism evidence="1 2">
    <name type="scientific">Trifolium medium</name>
    <dbReference type="NCBI Taxonomy" id="97028"/>
    <lineage>
        <taxon>Eukaryota</taxon>
        <taxon>Viridiplantae</taxon>
        <taxon>Streptophyta</taxon>
        <taxon>Embryophyta</taxon>
        <taxon>Tracheophyta</taxon>
        <taxon>Spermatophyta</taxon>
        <taxon>Magnoliopsida</taxon>
        <taxon>eudicotyledons</taxon>
        <taxon>Gunneridae</taxon>
        <taxon>Pentapetalae</taxon>
        <taxon>rosids</taxon>
        <taxon>fabids</taxon>
        <taxon>Fabales</taxon>
        <taxon>Fabaceae</taxon>
        <taxon>Papilionoideae</taxon>
        <taxon>50 kb inversion clade</taxon>
        <taxon>NPAAA clade</taxon>
        <taxon>Hologalegina</taxon>
        <taxon>IRL clade</taxon>
        <taxon>Trifolieae</taxon>
        <taxon>Trifolium</taxon>
    </lineage>
</organism>
<reference evidence="1 2" key="1">
    <citation type="journal article" date="2018" name="Front. Plant Sci.">
        <title>Red Clover (Trifolium pratense) and Zigzag Clover (T. medium) - A Picture of Genomic Similarities and Differences.</title>
        <authorList>
            <person name="Dluhosova J."/>
            <person name="Istvanek J."/>
            <person name="Nedelnik J."/>
            <person name="Repkova J."/>
        </authorList>
    </citation>
    <scope>NUCLEOTIDE SEQUENCE [LARGE SCALE GENOMIC DNA]</scope>
    <source>
        <strain evidence="2">cv. 10/8</strain>
        <tissue evidence="1">Leaf</tissue>
    </source>
</reference>
<name>A0A392UXB5_9FABA</name>
<keyword evidence="2" id="KW-1185">Reference proteome</keyword>
<evidence type="ECO:0000313" key="2">
    <source>
        <dbReference type="Proteomes" id="UP000265520"/>
    </source>
</evidence>
<dbReference type="EMBL" id="LXQA010997015">
    <property type="protein sequence ID" value="MCI80497.1"/>
    <property type="molecule type" value="Genomic_DNA"/>
</dbReference>
<protein>
    <submittedName>
        <fullName evidence="1">Uncharacterized protein</fullName>
    </submittedName>
</protein>
<dbReference type="AlphaFoldDB" id="A0A392UXB5"/>
<feature type="non-terminal residue" evidence="1">
    <location>
        <position position="54"/>
    </location>
</feature>